<feature type="domain" description="AAA+ ATPase" evidence="4">
    <location>
        <begin position="384"/>
        <end position="522"/>
    </location>
</feature>
<dbReference type="eggNOG" id="KOG0733">
    <property type="taxonomic scope" value="Eukaryota"/>
</dbReference>
<reference evidence="5" key="2">
    <citation type="journal article" date="2007" name="Science">
        <title>Draft genome sequence of the sexually transmitted pathogen Trichomonas vaginalis.</title>
        <authorList>
            <person name="Carlton J.M."/>
            <person name="Hirt R.P."/>
            <person name="Silva J.C."/>
            <person name="Delcher A.L."/>
            <person name="Schatz M."/>
            <person name="Zhao Q."/>
            <person name="Wortman J.R."/>
            <person name="Bidwell S.L."/>
            <person name="Alsmark U.C.M."/>
            <person name="Besteiro S."/>
            <person name="Sicheritz-Ponten T."/>
            <person name="Noel C.J."/>
            <person name="Dacks J.B."/>
            <person name="Foster P.G."/>
            <person name="Simillion C."/>
            <person name="Van de Peer Y."/>
            <person name="Miranda-Saavedra D."/>
            <person name="Barton G.J."/>
            <person name="Westrop G.D."/>
            <person name="Mueller S."/>
            <person name="Dessi D."/>
            <person name="Fiori P.L."/>
            <person name="Ren Q."/>
            <person name="Paulsen I."/>
            <person name="Zhang H."/>
            <person name="Bastida-Corcuera F.D."/>
            <person name="Simoes-Barbosa A."/>
            <person name="Brown M.T."/>
            <person name="Hayes R.D."/>
            <person name="Mukherjee M."/>
            <person name="Okumura C.Y."/>
            <person name="Schneider R."/>
            <person name="Smith A.J."/>
            <person name="Vanacova S."/>
            <person name="Villalvazo M."/>
            <person name="Haas B.J."/>
            <person name="Pertea M."/>
            <person name="Feldblyum T.V."/>
            <person name="Utterback T.R."/>
            <person name="Shu C.L."/>
            <person name="Osoegawa K."/>
            <person name="de Jong P.J."/>
            <person name="Hrdy I."/>
            <person name="Horvathova L."/>
            <person name="Zubacova Z."/>
            <person name="Dolezal P."/>
            <person name="Malik S.B."/>
            <person name="Logsdon J.M. Jr."/>
            <person name="Henze K."/>
            <person name="Gupta A."/>
            <person name="Wang C.C."/>
            <person name="Dunne R.L."/>
            <person name="Upcroft J.A."/>
            <person name="Upcroft P."/>
            <person name="White O."/>
            <person name="Salzberg S.L."/>
            <person name="Tang P."/>
            <person name="Chiu C.-H."/>
            <person name="Lee Y.-S."/>
            <person name="Embley T.M."/>
            <person name="Coombs G.H."/>
            <person name="Mottram J.C."/>
            <person name="Tachezy J."/>
            <person name="Fraser-Liggett C.M."/>
            <person name="Johnson P.J."/>
        </authorList>
    </citation>
    <scope>NUCLEOTIDE SEQUENCE [LARGE SCALE GENOMIC DNA]</scope>
    <source>
        <strain evidence="5">G3</strain>
    </source>
</reference>
<dbReference type="GO" id="GO:0005634">
    <property type="term" value="C:nucleus"/>
    <property type="evidence" value="ECO:0000318"/>
    <property type="project" value="GO_Central"/>
</dbReference>
<dbReference type="OMA" id="TIRTIDC"/>
<dbReference type="GO" id="GO:1990275">
    <property type="term" value="F:preribosome binding"/>
    <property type="evidence" value="ECO:0000318"/>
    <property type="project" value="GO_Central"/>
</dbReference>
<dbReference type="KEGG" id="tva:4757844"/>
<protein>
    <submittedName>
        <fullName evidence="5">ATPase, AAA family protein</fullName>
    </submittedName>
</protein>
<dbReference type="PANTHER" id="PTHR23077:SF171">
    <property type="entry name" value="NUCLEAR VALOSIN-CONTAINING PROTEIN-LIKE"/>
    <property type="match status" value="1"/>
</dbReference>
<dbReference type="GO" id="GO:0016887">
    <property type="term" value="F:ATP hydrolysis activity"/>
    <property type="evidence" value="ECO:0000318"/>
    <property type="project" value="GO_Central"/>
</dbReference>
<name>A2F521_TRIV3</name>
<evidence type="ECO:0000313" key="6">
    <source>
        <dbReference type="Proteomes" id="UP000001542"/>
    </source>
</evidence>
<dbReference type="InterPro" id="IPR027417">
    <property type="entry name" value="P-loop_NTPase"/>
</dbReference>
<dbReference type="InParanoid" id="A2F521"/>
<dbReference type="Gene3D" id="3.40.50.300">
    <property type="entry name" value="P-loop containing nucleotide triphosphate hydrolases"/>
    <property type="match status" value="2"/>
</dbReference>
<accession>A2F521</accession>
<dbReference type="VEuPathDB" id="TrichDB:TVAGG3_0594800"/>
<dbReference type="GO" id="GO:0005524">
    <property type="term" value="F:ATP binding"/>
    <property type="evidence" value="ECO:0007669"/>
    <property type="project" value="UniProtKB-KW"/>
</dbReference>
<dbReference type="Proteomes" id="UP000001542">
    <property type="component" value="Unassembled WGS sequence"/>
</dbReference>
<dbReference type="VEuPathDB" id="TrichDB:TVAG_029290"/>
<dbReference type="InterPro" id="IPR050168">
    <property type="entry name" value="AAA_ATPase_domain"/>
</dbReference>
<dbReference type="SMART" id="SM00382">
    <property type="entry name" value="AAA"/>
    <property type="match status" value="2"/>
</dbReference>
<proteinExistence type="predicted"/>
<dbReference type="FunFam" id="3.40.50.300:FF:000018">
    <property type="entry name" value="Cell division control 48"/>
    <property type="match status" value="1"/>
</dbReference>
<dbReference type="Gene3D" id="1.10.8.60">
    <property type="match status" value="2"/>
</dbReference>
<keyword evidence="1" id="KW-0677">Repeat</keyword>
<evidence type="ECO:0000256" key="1">
    <source>
        <dbReference type="ARBA" id="ARBA00022737"/>
    </source>
</evidence>
<evidence type="ECO:0000259" key="4">
    <source>
        <dbReference type="SMART" id="SM00382"/>
    </source>
</evidence>
<keyword evidence="2" id="KW-0547">Nucleotide-binding</keyword>
<dbReference type="Pfam" id="PF17862">
    <property type="entry name" value="AAA_lid_3"/>
    <property type="match status" value="2"/>
</dbReference>
<dbReference type="InterPro" id="IPR003593">
    <property type="entry name" value="AAA+_ATPase"/>
</dbReference>
<dbReference type="STRING" id="5722.A2F521"/>
<keyword evidence="6" id="KW-1185">Reference proteome</keyword>
<dbReference type="OrthoDB" id="27435at2759"/>
<dbReference type="InterPro" id="IPR041569">
    <property type="entry name" value="AAA_lid_3"/>
</dbReference>
<keyword evidence="3" id="KW-0067">ATP-binding</keyword>
<dbReference type="PANTHER" id="PTHR23077">
    <property type="entry name" value="AAA-FAMILY ATPASE"/>
    <property type="match status" value="1"/>
</dbReference>
<feature type="domain" description="AAA+ ATPase" evidence="4">
    <location>
        <begin position="125"/>
        <end position="257"/>
    </location>
</feature>
<evidence type="ECO:0000313" key="5">
    <source>
        <dbReference type="EMBL" id="EAY00025.1"/>
    </source>
</evidence>
<dbReference type="InterPro" id="IPR003959">
    <property type="entry name" value="ATPase_AAA_core"/>
</dbReference>
<sequence>MKGKPFKQADAFPYFKEMSEKNGGYIDVNAVFEQLKQDHPEFTLDLQKVTSYAANYARDNGCKVGTNKLAPKKEPKQVENEFTPVEPQFTFADVGGLDNQKMAIYGYLSQFLGARALHKSINVSPICGILLHGPSGCGKTLFAEAAVGEFASNVKFFKTSATNFFSAQGGQGEAKIRALFQAASTSPNSVIFIDDIDLLSGNKTSHLAEQLAQCMDNCITSKNYVFVIGATHKIEKLPKCIRNTAKFTKEIAIGIPDKEGRAAILQALIHDVKNSSDVNIDQIATEAEGYVGADLNALVKEAGFLAVQRAMDNNQEDTEITNQDYISAIDRVQPSLRREGFTTNVAPVSFDKIGGLEDVKKELSTAIIDAIVMPDIFKAYDHKPASGIILYGPPGCGKTLLARAIAHEAYRAAFISVKGPELLNKYLGESESAIRGVFSRARDSAPCVIFFDEIDAICPRRSDDSSNAAASRVVNQLLTEMDGLVGRGQVFVIGATNRLELVDEAMLRPGRLDKKIEVPKPDFNGRCDILRKKLERIVCKRDDIDVERISELTDGFSGAEIDALVTEAAEFAINEMKKKIKEDLPECNDPTEISKVIAQRIRELSPDQWCPVTQEHLLAGKDKIIANMRK</sequence>
<organism evidence="5 6">
    <name type="scientific">Trichomonas vaginalis (strain ATCC PRA-98 / G3)</name>
    <dbReference type="NCBI Taxonomy" id="412133"/>
    <lineage>
        <taxon>Eukaryota</taxon>
        <taxon>Metamonada</taxon>
        <taxon>Parabasalia</taxon>
        <taxon>Trichomonadida</taxon>
        <taxon>Trichomonadidae</taxon>
        <taxon>Trichomonas</taxon>
    </lineage>
</organism>
<dbReference type="SMR" id="A2F521"/>
<dbReference type="AlphaFoldDB" id="A2F521"/>
<dbReference type="EMBL" id="DS113617">
    <property type="protein sequence ID" value="EAY00025.1"/>
    <property type="molecule type" value="Genomic_DNA"/>
</dbReference>
<dbReference type="CDD" id="cd00084">
    <property type="entry name" value="HMG-box_SF"/>
    <property type="match status" value="1"/>
</dbReference>
<dbReference type="RefSeq" id="XP_001312954.1">
    <property type="nucleotide sequence ID" value="XM_001312953.1"/>
</dbReference>
<dbReference type="FunFam" id="1.10.8.60:FF:000258">
    <property type="entry name" value="Spermatogenesis-associated protein 5-like protein 1"/>
    <property type="match status" value="1"/>
</dbReference>
<dbReference type="Pfam" id="PF00004">
    <property type="entry name" value="AAA"/>
    <property type="match status" value="2"/>
</dbReference>
<reference evidence="5" key="1">
    <citation type="submission" date="2006-10" db="EMBL/GenBank/DDBJ databases">
        <authorList>
            <person name="Amadeo P."/>
            <person name="Zhao Q."/>
            <person name="Wortman J."/>
            <person name="Fraser-Liggett C."/>
            <person name="Carlton J."/>
        </authorList>
    </citation>
    <scope>NUCLEOTIDE SEQUENCE</scope>
    <source>
        <strain evidence="5">G3</strain>
    </source>
</reference>
<dbReference type="SUPFAM" id="SSF52540">
    <property type="entry name" value="P-loop containing nucleoside triphosphate hydrolases"/>
    <property type="match status" value="2"/>
</dbReference>
<dbReference type="GO" id="GO:0042254">
    <property type="term" value="P:ribosome biogenesis"/>
    <property type="evidence" value="ECO:0000318"/>
    <property type="project" value="GO_Central"/>
</dbReference>
<gene>
    <name evidence="5" type="ORF">TVAG_029290</name>
</gene>
<evidence type="ECO:0000256" key="2">
    <source>
        <dbReference type="ARBA" id="ARBA00022741"/>
    </source>
</evidence>
<evidence type="ECO:0000256" key="3">
    <source>
        <dbReference type="ARBA" id="ARBA00022840"/>
    </source>
</evidence>